<comment type="function">
    <text evidence="4">Nucleoside triphosphate pyrophosphatase that hydrolyzes dTTP and UTP. May have a dual role in cell division arrest and in preventing the incorporation of modified nucleotides into cellular nucleic acids.</text>
</comment>
<dbReference type="EC" id="3.6.1.9" evidence="4"/>
<feature type="active site" description="Proton acceptor" evidence="4">
    <location>
        <position position="73"/>
    </location>
</feature>
<dbReference type="PANTHER" id="PTHR43213:SF5">
    <property type="entry name" value="BIFUNCTIONAL DTTP_UTP PYROPHOSPHATASE_METHYLTRANSFERASE PROTEIN-RELATED"/>
    <property type="match status" value="1"/>
</dbReference>
<dbReference type="SUPFAM" id="SSF52972">
    <property type="entry name" value="ITPase-like"/>
    <property type="match status" value="1"/>
</dbReference>
<comment type="catalytic activity">
    <reaction evidence="4">
        <text>UTP + H2O = UMP + diphosphate + H(+)</text>
        <dbReference type="Rhea" id="RHEA:29395"/>
        <dbReference type="ChEBI" id="CHEBI:15377"/>
        <dbReference type="ChEBI" id="CHEBI:15378"/>
        <dbReference type="ChEBI" id="CHEBI:33019"/>
        <dbReference type="ChEBI" id="CHEBI:46398"/>
        <dbReference type="ChEBI" id="CHEBI:57865"/>
        <dbReference type="EC" id="3.6.1.9"/>
    </reaction>
</comment>
<dbReference type="HAMAP" id="MF_00528">
    <property type="entry name" value="Maf"/>
    <property type="match status" value="1"/>
</dbReference>
<keyword evidence="3 4" id="KW-0546">Nucleotide metabolism</keyword>
<dbReference type="GO" id="GO:0036218">
    <property type="term" value="F:dTTP diphosphatase activity"/>
    <property type="evidence" value="ECO:0007669"/>
    <property type="project" value="RHEA"/>
</dbReference>
<dbReference type="NCBIfam" id="TIGR00172">
    <property type="entry name" value="maf"/>
    <property type="match status" value="1"/>
</dbReference>
<dbReference type="RefSeq" id="WP_073230395.1">
    <property type="nucleotide sequence ID" value="NZ_FQUQ01000002.1"/>
</dbReference>
<protein>
    <recommendedName>
        <fullName evidence="4">dTTP/UTP pyrophosphatase</fullName>
        <shortName evidence="4">dTTPase/UTPase</shortName>
        <ecNumber evidence="4">3.6.1.9</ecNumber>
    </recommendedName>
    <alternativeName>
        <fullName evidence="4">Nucleoside triphosphate pyrophosphatase</fullName>
    </alternativeName>
    <alternativeName>
        <fullName evidence="4">Nucleotide pyrophosphatase</fullName>
        <shortName evidence="4">Nucleotide PPase</shortName>
    </alternativeName>
</protein>
<dbReference type="PANTHER" id="PTHR43213">
    <property type="entry name" value="BIFUNCTIONAL DTTP/UTP PYROPHOSPHATASE/METHYLTRANSFERASE PROTEIN-RELATED"/>
    <property type="match status" value="1"/>
</dbReference>
<dbReference type="CDD" id="cd00555">
    <property type="entry name" value="Maf"/>
    <property type="match status" value="1"/>
</dbReference>
<feature type="site" description="Important for substrate specificity" evidence="4">
    <location>
        <position position="74"/>
    </location>
</feature>
<feature type="site" description="Important for substrate specificity" evidence="4">
    <location>
        <position position="16"/>
    </location>
</feature>
<gene>
    <name evidence="5" type="ORF">SAMN04488522_102460</name>
</gene>
<evidence type="ECO:0000256" key="1">
    <source>
        <dbReference type="ARBA" id="ARBA00001968"/>
    </source>
</evidence>
<dbReference type="GO" id="GO:0036221">
    <property type="term" value="F:UTP diphosphatase activity"/>
    <property type="evidence" value="ECO:0007669"/>
    <property type="project" value="RHEA"/>
</dbReference>
<dbReference type="STRING" id="288992.SAMN04488522_102460"/>
<comment type="subcellular location">
    <subcellularLocation>
        <location evidence="4">Cytoplasm</location>
    </subcellularLocation>
</comment>
<name>A0A1M4ZTQ0_9SPHI</name>
<sequence>MYQQRLPIILASKSPRRQELLSAMNLDFKVVLKEVDESYPEQLLPAEIAVYIAEKKAKAFDEDSKGSIIVTADTIVAYNGEILGKPEDAHHAKEMLTKLSGTNHQVYTGVSLTHNGKMRSFYDTTEVFFNTLSPEQISYYIKNYNPMDKAGAYGIQDWIGLIAVEKIIGSYTNVMGLPTEKLYKALADSSWLV</sequence>
<dbReference type="InterPro" id="IPR029001">
    <property type="entry name" value="ITPase-like_fam"/>
</dbReference>
<comment type="caution">
    <text evidence="4">Lacks conserved residue(s) required for the propagation of feature annotation.</text>
</comment>
<evidence type="ECO:0000313" key="5">
    <source>
        <dbReference type="EMBL" id="SHF21450.1"/>
    </source>
</evidence>
<organism evidence="5 6">
    <name type="scientific">Pedobacter caeni</name>
    <dbReference type="NCBI Taxonomy" id="288992"/>
    <lineage>
        <taxon>Bacteria</taxon>
        <taxon>Pseudomonadati</taxon>
        <taxon>Bacteroidota</taxon>
        <taxon>Sphingobacteriia</taxon>
        <taxon>Sphingobacteriales</taxon>
        <taxon>Sphingobacteriaceae</taxon>
        <taxon>Pedobacter</taxon>
    </lineage>
</organism>
<evidence type="ECO:0000256" key="3">
    <source>
        <dbReference type="ARBA" id="ARBA00023080"/>
    </source>
</evidence>
<feature type="site" description="Important for substrate specificity" evidence="4">
    <location>
        <position position="156"/>
    </location>
</feature>
<proteinExistence type="inferred from homology"/>
<accession>A0A1M4ZTQ0</accession>
<comment type="catalytic activity">
    <reaction evidence="4">
        <text>dTTP + H2O = dTMP + diphosphate + H(+)</text>
        <dbReference type="Rhea" id="RHEA:28534"/>
        <dbReference type="ChEBI" id="CHEBI:15377"/>
        <dbReference type="ChEBI" id="CHEBI:15378"/>
        <dbReference type="ChEBI" id="CHEBI:33019"/>
        <dbReference type="ChEBI" id="CHEBI:37568"/>
        <dbReference type="ChEBI" id="CHEBI:63528"/>
        <dbReference type="EC" id="3.6.1.9"/>
    </reaction>
</comment>
<comment type="similarity">
    <text evidence="4">Belongs to the Maf family. YhdE subfamily.</text>
</comment>
<keyword evidence="6" id="KW-1185">Reference proteome</keyword>
<dbReference type="GO" id="GO:0005737">
    <property type="term" value="C:cytoplasm"/>
    <property type="evidence" value="ECO:0007669"/>
    <property type="project" value="UniProtKB-SubCell"/>
</dbReference>
<keyword evidence="4" id="KW-0963">Cytoplasm</keyword>
<evidence type="ECO:0000313" key="6">
    <source>
        <dbReference type="Proteomes" id="UP000184287"/>
    </source>
</evidence>
<dbReference type="Proteomes" id="UP000184287">
    <property type="component" value="Unassembled WGS sequence"/>
</dbReference>
<comment type="cofactor">
    <cofactor evidence="1 4">
        <name>a divalent metal cation</name>
        <dbReference type="ChEBI" id="CHEBI:60240"/>
    </cofactor>
</comment>
<dbReference type="EMBL" id="FQUQ01000002">
    <property type="protein sequence ID" value="SHF21450.1"/>
    <property type="molecule type" value="Genomic_DNA"/>
</dbReference>
<reference evidence="6" key="1">
    <citation type="submission" date="2016-11" db="EMBL/GenBank/DDBJ databases">
        <authorList>
            <person name="Varghese N."/>
            <person name="Submissions S."/>
        </authorList>
    </citation>
    <scope>NUCLEOTIDE SEQUENCE [LARGE SCALE GENOMIC DNA]</scope>
    <source>
        <strain evidence="6">DSM 16990</strain>
    </source>
</reference>
<keyword evidence="2 4" id="KW-0378">Hydrolase</keyword>
<dbReference type="AlphaFoldDB" id="A0A1M4ZTQ0"/>
<dbReference type="InterPro" id="IPR003697">
    <property type="entry name" value="Maf-like"/>
</dbReference>
<dbReference type="PIRSF" id="PIRSF006305">
    <property type="entry name" value="Maf"/>
    <property type="match status" value="1"/>
</dbReference>
<dbReference type="Gene3D" id="3.90.950.10">
    <property type="match status" value="1"/>
</dbReference>
<evidence type="ECO:0000256" key="2">
    <source>
        <dbReference type="ARBA" id="ARBA00022801"/>
    </source>
</evidence>
<dbReference type="OrthoDB" id="9807767at2"/>
<dbReference type="GO" id="GO:0009117">
    <property type="term" value="P:nucleotide metabolic process"/>
    <property type="evidence" value="ECO:0007669"/>
    <property type="project" value="UniProtKB-KW"/>
</dbReference>
<dbReference type="Pfam" id="PF02545">
    <property type="entry name" value="Maf"/>
    <property type="match status" value="1"/>
</dbReference>
<evidence type="ECO:0000256" key="4">
    <source>
        <dbReference type="HAMAP-Rule" id="MF_00528"/>
    </source>
</evidence>